<organism evidence="1 2">
    <name type="scientific">Toxocara canis</name>
    <name type="common">Canine roundworm</name>
    <dbReference type="NCBI Taxonomy" id="6265"/>
    <lineage>
        <taxon>Eukaryota</taxon>
        <taxon>Metazoa</taxon>
        <taxon>Ecdysozoa</taxon>
        <taxon>Nematoda</taxon>
        <taxon>Chromadorea</taxon>
        <taxon>Rhabditida</taxon>
        <taxon>Spirurina</taxon>
        <taxon>Ascaridomorpha</taxon>
        <taxon>Ascaridoidea</taxon>
        <taxon>Toxocaridae</taxon>
        <taxon>Toxocara</taxon>
    </lineage>
</organism>
<dbReference type="Proteomes" id="UP000031036">
    <property type="component" value="Unassembled WGS sequence"/>
</dbReference>
<protein>
    <submittedName>
        <fullName evidence="1">Uncharacterized protein</fullName>
    </submittedName>
</protein>
<dbReference type="AlphaFoldDB" id="A0A0B2UTI3"/>
<reference evidence="1 2" key="1">
    <citation type="submission" date="2014-11" db="EMBL/GenBank/DDBJ databases">
        <title>Genetic blueprint of the zoonotic pathogen Toxocara canis.</title>
        <authorList>
            <person name="Zhu X.-Q."/>
            <person name="Korhonen P.K."/>
            <person name="Cai H."/>
            <person name="Young N.D."/>
            <person name="Nejsum P."/>
            <person name="von Samson-Himmelstjerna G."/>
            <person name="Boag P.R."/>
            <person name="Tan P."/>
            <person name="Li Q."/>
            <person name="Min J."/>
            <person name="Yang Y."/>
            <person name="Wang X."/>
            <person name="Fang X."/>
            <person name="Hall R.S."/>
            <person name="Hofmann A."/>
            <person name="Sternberg P.W."/>
            <person name="Jex A.R."/>
            <person name="Gasser R.B."/>
        </authorList>
    </citation>
    <scope>NUCLEOTIDE SEQUENCE [LARGE SCALE GENOMIC DNA]</scope>
    <source>
        <strain evidence="1">PN_DK_2014</strain>
    </source>
</reference>
<dbReference type="EMBL" id="JPKZ01002919">
    <property type="protein sequence ID" value="KHN74361.1"/>
    <property type="molecule type" value="Genomic_DNA"/>
</dbReference>
<sequence>MPRQTRKNRRAPPSVPFLASHRQSIAHFQKGHKNPGTPIEIAFCTALYGGTHLLLPNDYHPMPAPLPTTTACFCYHNPTDRTPAHMESPNKCALAGFVQIHLPFNSNPH</sequence>
<proteinExistence type="predicted"/>
<accession>A0A0B2UTI3</accession>
<keyword evidence="2" id="KW-1185">Reference proteome</keyword>
<evidence type="ECO:0000313" key="1">
    <source>
        <dbReference type="EMBL" id="KHN74361.1"/>
    </source>
</evidence>
<feature type="non-terminal residue" evidence="1">
    <location>
        <position position="109"/>
    </location>
</feature>
<evidence type="ECO:0000313" key="2">
    <source>
        <dbReference type="Proteomes" id="UP000031036"/>
    </source>
</evidence>
<comment type="caution">
    <text evidence="1">The sequence shown here is derived from an EMBL/GenBank/DDBJ whole genome shotgun (WGS) entry which is preliminary data.</text>
</comment>
<name>A0A0B2UTI3_TOXCA</name>
<gene>
    <name evidence="1" type="ORF">Tcan_00708</name>
</gene>